<gene>
    <name evidence="2" type="ORF">ILEXP_LOCUS34244</name>
</gene>
<protein>
    <submittedName>
        <fullName evidence="2">Uncharacterized protein</fullName>
    </submittedName>
</protein>
<dbReference type="EMBL" id="CAUOFW020004316">
    <property type="protein sequence ID" value="CAK9165099.1"/>
    <property type="molecule type" value="Genomic_DNA"/>
</dbReference>
<feature type="region of interest" description="Disordered" evidence="1">
    <location>
        <begin position="1"/>
        <end position="25"/>
    </location>
</feature>
<name>A0ABC8TC92_9AQUA</name>
<evidence type="ECO:0000313" key="3">
    <source>
        <dbReference type="Proteomes" id="UP001642360"/>
    </source>
</evidence>
<accession>A0ABC8TC92</accession>
<dbReference type="AlphaFoldDB" id="A0ABC8TC92"/>
<feature type="compositionally biased region" description="Basic and acidic residues" evidence="1">
    <location>
        <begin position="13"/>
        <end position="25"/>
    </location>
</feature>
<sequence>MADGTINDADFAEQDRSEKNKEENEKLMAAIEPFDRDQEAFNESSSKFDDDRKNVDYLEVEETEKKMTGMLKESKTADDVEKHLNQLQLNKRDTWL</sequence>
<keyword evidence="3" id="KW-1185">Reference proteome</keyword>
<reference evidence="2 3" key="1">
    <citation type="submission" date="2024-02" db="EMBL/GenBank/DDBJ databases">
        <authorList>
            <person name="Vignale AGUSTIN F."/>
            <person name="Sosa J E."/>
            <person name="Modenutti C."/>
        </authorList>
    </citation>
    <scope>NUCLEOTIDE SEQUENCE [LARGE SCALE GENOMIC DNA]</scope>
</reference>
<dbReference type="Proteomes" id="UP001642360">
    <property type="component" value="Unassembled WGS sequence"/>
</dbReference>
<proteinExistence type="predicted"/>
<comment type="caution">
    <text evidence="2">The sequence shown here is derived from an EMBL/GenBank/DDBJ whole genome shotgun (WGS) entry which is preliminary data.</text>
</comment>
<organism evidence="2 3">
    <name type="scientific">Ilex paraguariensis</name>
    <name type="common">yerba mate</name>
    <dbReference type="NCBI Taxonomy" id="185542"/>
    <lineage>
        <taxon>Eukaryota</taxon>
        <taxon>Viridiplantae</taxon>
        <taxon>Streptophyta</taxon>
        <taxon>Embryophyta</taxon>
        <taxon>Tracheophyta</taxon>
        <taxon>Spermatophyta</taxon>
        <taxon>Magnoliopsida</taxon>
        <taxon>eudicotyledons</taxon>
        <taxon>Gunneridae</taxon>
        <taxon>Pentapetalae</taxon>
        <taxon>asterids</taxon>
        <taxon>campanulids</taxon>
        <taxon>Aquifoliales</taxon>
        <taxon>Aquifoliaceae</taxon>
        <taxon>Ilex</taxon>
    </lineage>
</organism>
<evidence type="ECO:0000313" key="2">
    <source>
        <dbReference type="EMBL" id="CAK9165099.1"/>
    </source>
</evidence>
<evidence type="ECO:0000256" key="1">
    <source>
        <dbReference type="SAM" id="MobiDB-lite"/>
    </source>
</evidence>